<accession>A0ABT1N4L9</accession>
<gene>
    <name evidence="1" type="ORF">NHN17_16705</name>
</gene>
<comment type="caution">
    <text evidence="1">The sequence shown here is derived from an EMBL/GenBank/DDBJ whole genome shotgun (WGS) entry which is preliminary data.</text>
</comment>
<organism evidence="1 2">
    <name type="scientific">Photobacterium pectinilyticum</name>
    <dbReference type="NCBI Taxonomy" id="2906793"/>
    <lineage>
        <taxon>Bacteria</taxon>
        <taxon>Pseudomonadati</taxon>
        <taxon>Pseudomonadota</taxon>
        <taxon>Gammaproteobacteria</taxon>
        <taxon>Vibrionales</taxon>
        <taxon>Vibrionaceae</taxon>
        <taxon>Photobacterium</taxon>
    </lineage>
</organism>
<sequence length="46" mass="5292">MDCRQSRKKDDGRWAMGDGRWAMGDGRWVECKTELPAATLFLVFSL</sequence>
<dbReference type="RefSeq" id="WP_255043782.1">
    <property type="nucleotide sequence ID" value="NZ_JANEYT010000043.1"/>
</dbReference>
<name>A0ABT1N4L9_9GAMM</name>
<dbReference type="Proteomes" id="UP001524460">
    <property type="component" value="Unassembled WGS sequence"/>
</dbReference>
<proteinExistence type="predicted"/>
<protein>
    <submittedName>
        <fullName evidence="1">Uncharacterized protein</fullName>
    </submittedName>
</protein>
<dbReference type="EMBL" id="JANEYT010000043">
    <property type="protein sequence ID" value="MCQ1059690.1"/>
    <property type="molecule type" value="Genomic_DNA"/>
</dbReference>
<evidence type="ECO:0000313" key="2">
    <source>
        <dbReference type="Proteomes" id="UP001524460"/>
    </source>
</evidence>
<keyword evidence="2" id="KW-1185">Reference proteome</keyword>
<evidence type="ECO:0000313" key="1">
    <source>
        <dbReference type="EMBL" id="MCQ1059690.1"/>
    </source>
</evidence>
<reference evidence="1 2" key="1">
    <citation type="submission" date="2022-07" db="EMBL/GenBank/DDBJ databases">
        <title>Photobacterium pectinilyticum sp. nov., a marine bacterium isolated from surface seawater of Qingdao offshore.</title>
        <authorList>
            <person name="Wang X."/>
        </authorList>
    </citation>
    <scope>NUCLEOTIDE SEQUENCE [LARGE SCALE GENOMIC DNA]</scope>
    <source>
        <strain evidence="1 2">ZSDE20</strain>
    </source>
</reference>